<keyword evidence="1" id="KW-1133">Transmembrane helix</keyword>
<dbReference type="Gene3D" id="1.20.1280.290">
    <property type="match status" value="1"/>
</dbReference>
<keyword evidence="1" id="KW-0812">Transmembrane</keyword>
<comment type="caution">
    <text evidence="2">The sequence shown here is derived from an EMBL/GenBank/DDBJ whole genome shotgun (WGS) entry which is preliminary data.</text>
</comment>
<reference evidence="2 3" key="1">
    <citation type="submission" date="2024-10" db="EMBL/GenBank/DDBJ databases">
        <title>Updated reference genomes for cyclostephanoid diatoms.</title>
        <authorList>
            <person name="Roberts W.R."/>
            <person name="Alverson A.J."/>
        </authorList>
    </citation>
    <scope>NUCLEOTIDE SEQUENCE [LARGE SCALE GENOMIC DNA]</scope>
    <source>
        <strain evidence="2 3">AJA276-08</strain>
    </source>
</reference>
<accession>A0ABD3MDT0</accession>
<evidence type="ECO:0000256" key="1">
    <source>
        <dbReference type="SAM" id="Phobius"/>
    </source>
</evidence>
<dbReference type="InterPro" id="IPR004316">
    <property type="entry name" value="SWEET_rpt"/>
</dbReference>
<gene>
    <name evidence="2" type="ORF">ACHAW5_007190</name>
</gene>
<feature type="transmembrane region" description="Helical" evidence="1">
    <location>
        <begin position="21"/>
        <end position="44"/>
    </location>
</feature>
<dbReference type="AlphaFoldDB" id="A0ABD3MDT0"/>
<dbReference type="EMBL" id="JALLAZ020001833">
    <property type="protein sequence ID" value="KAL3762241.1"/>
    <property type="molecule type" value="Genomic_DNA"/>
</dbReference>
<protein>
    <submittedName>
        <fullName evidence="2">Uncharacterized protein</fullName>
    </submittedName>
</protein>
<organism evidence="2 3">
    <name type="scientific">Stephanodiscus triporus</name>
    <dbReference type="NCBI Taxonomy" id="2934178"/>
    <lineage>
        <taxon>Eukaryota</taxon>
        <taxon>Sar</taxon>
        <taxon>Stramenopiles</taxon>
        <taxon>Ochrophyta</taxon>
        <taxon>Bacillariophyta</taxon>
        <taxon>Coscinodiscophyceae</taxon>
        <taxon>Thalassiosirophycidae</taxon>
        <taxon>Stephanodiscales</taxon>
        <taxon>Stephanodiscaceae</taxon>
        <taxon>Stephanodiscus</taxon>
    </lineage>
</organism>
<evidence type="ECO:0000313" key="3">
    <source>
        <dbReference type="Proteomes" id="UP001530315"/>
    </source>
</evidence>
<dbReference type="Pfam" id="PF03083">
    <property type="entry name" value="MtN3_slv"/>
    <property type="match status" value="1"/>
</dbReference>
<keyword evidence="3" id="KW-1185">Reference proteome</keyword>
<sequence>MITNTANSVFWTAFGFGIMDWIVIVPQAAGAIISFIQIFICFVIPSREKASSDEIECQAIQPVEDGTGMDIEATISMTQVTNSPSLG</sequence>
<keyword evidence="1" id="KW-0472">Membrane</keyword>
<dbReference type="Proteomes" id="UP001530315">
    <property type="component" value="Unassembled WGS sequence"/>
</dbReference>
<proteinExistence type="predicted"/>
<name>A0ABD3MDT0_9STRA</name>
<evidence type="ECO:0000313" key="2">
    <source>
        <dbReference type="EMBL" id="KAL3762241.1"/>
    </source>
</evidence>